<comment type="caution">
    <text evidence="1">The sequence shown here is derived from an EMBL/GenBank/DDBJ whole genome shotgun (WGS) entry which is preliminary data.</text>
</comment>
<proteinExistence type="predicted"/>
<dbReference type="EMBL" id="AGNL01046997">
    <property type="protein sequence ID" value="EJK47384.1"/>
    <property type="molecule type" value="Genomic_DNA"/>
</dbReference>
<reference evidence="1 2" key="1">
    <citation type="journal article" date="2012" name="Genome Biol.">
        <title>Genome and low-iron response of an oceanic diatom adapted to chronic iron limitation.</title>
        <authorList>
            <person name="Lommer M."/>
            <person name="Specht M."/>
            <person name="Roy A.S."/>
            <person name="Kraemer L."/>
            <person name="Andreson R."/>
            <person name="Gutowska M.A."/>
            <person name="Wolf J."/>
            <person name="Bergner S.V."/>
            <person name="Schilhabel M.B."/>
            <person name="Klostermeier U.C."/>
            <person name="Beiko R.G."/>
            <person name="Rosenstiel P."/>
            <person name="Hippler M."/>
            <person name="Laroche J."/>
        </authorList>
    </citation>
    <scope>NUCLEOTIDE SEQUENCE [LARGE SCALE GENOMIC DNA]</scope>
    <source>
        <strain evidence="1 2">CCMP1005</strain>
    </source>
</reference>
<name>K0R623_THAOC</name>
<feature type="non-terminal residue" evidence="1">
    <location>
        <position position="123"/>
    </location>
</feature>
<evidence type="ECO:0000313" key="2">
    <source>
        <dbReference type="Proteomes" id="UP000266841"/>
    </source>
</evidence>
<accession>K0R623</accession>
<organism evidence="1 2">
    <name type="scientific">Thalassiosira oceanica</name>
    <name type="common">Marine diatom</name>
    <dbReference type="NCBI Taxonomy" id="159749"/>
    <lineage>
        <taxon>Eukaryota</taxon>
        <taxon>Sar</taxon>
        <taxon>Stramenopiles</taxon>
        <taxon>Ochrophyta</taxon>
        <taxon>Bacillariophyta</taxon>
        <taxon>Coscinodiscophyceae</taxon>
        <taxon>Thalassiosirophycidae</taxon>
        <taxon>Thalassiosirales</taxon>
        <taxon>Thalassiosiraceae</taxon>
        <taxon>Thalassiosira</taxon>
    </lineage>
</organism>
<keyword evidence="2" id="KW-1185">Reference proteome</keyword>
<gene>
    <name evidence="1" type="ORF">THAOC_33896</name>
</gene>
<evidence type="ECO:0000313" key="1">
    <source>
        <dbReference type="EMBL" id="EJK47384.1"/>
    </source>
</evidence>
<sequence>MQRRPLATGVSKGPKNGMMLQRIESTSYVLSIRNTADELLSGGAVALPNAIGTVVTAAAQLWCTIISEPRPLLCRYEQDDVGRNFESSIGALPTGSFEHSADASANIDVDSSASDDSPVSYAA</sequence>
<dbReference type="Proteomes" id="UP000266841">
    <property type="component" value="Unassembled WGS sequence"/>
</dbReference>
<dbReference type="AlphaFoldDB" id="K0R623"/>
<protein>
    <submittedName>
        <fullName evidence="1">Uncharacterized protein</fullName>
    </submittedName>
</protein>